<feature type="compositionally biased region" description="Low complexity" evidence="1">
    <location>
        <begin position="175"/>
        <end position="186"/>
    </location>
</feature>
<feature type="compositionally biased region" description="Low complexity" evidence="1">
    <location>
        <begin position="96"/>
        <end position="111"/>
    </location>
</feature>
<keyword evidence="3" id="KW-1185">Reference proteome</keyword>
<feature type="region of interest" description="Disordered" evidence="1">
    <location>
        <begin position="93"/>
        <end position="114"/>
    </location>
</feature>
<evidence type="ECO:0000313" key="2">
    <source>
        <dbReference type="EMBL" id="KAJ7726262.1"/>
    </source>
</evidence>
<feature type="region of interest" description="Disordered" evidence="1">
    <location>
        <begin position="258"/>
        <end position="407"/>
    </location>
</feature>
<sequence>MAAKRTHRNAFNLGQPRDAPISVHLYTPSTPASAIADRIFNDPQSWNALGLTRDDIAAWDMIDQFPAVPSGPDSADFTLRPFTNKFRLSVRPDILSPESGSESESSESSTETLVNWEGVKEKDKAEEGAPCIILNVADPPKRAKDRVAHLDRMSLLWAQGNLFRAFPSPLASGCASAPTSPATDAPLGLFQRPVSSPAAHPSPTLTPRSAFKPHAHFSPLRTPNANSATWSVLEYYGVNAPETPRTARDAPASQFLRVPVHPAAPPPPPPVPTPAPAPAPTSTSGARGRGRSLAPAPSSAHARSLAPAPSSAHARSLTPTPALPSGRARSSVRPLPSIPRAAPTPVPPVPVPVLDPPVRWTRPRANTTSIRSLPPTPPPKYAPSRRPLTIPEPPLPATRHQTALSLS</sequence>
<name>A0AAD7HR45_9AGAR</name>
<comment type="caution">
    <text evidence="2">The sequence shown here is derived from an EMBL/GenBank/DDBJ whole genome shotgun (WGS) entry which is preliminary data.</text>
</comment>
<accession>A0AAD7HR45</accession>
<dbReference type="PRINTS" id="PR01217">
    <property type="entry name" value="PRICHEXTENSN"/>
</dbReference>
<reference evidence="2" key="1">
    <citation type="submission" date="2023-03" db="EMBL/GenBank/DDBJ databases">
        <title>Massive genome expansion in bonnet fungi (Mycena s.s.) driven by repeated elements and novel gene families across ecological guilds.</title>
        <authorList>
            <consortium name="Lawrence Berkeley National Laboratory"/>
            <person name="Harder C.B."/>
            <person name="Miyauchi S."/>
            <person name="Viragh M."/>
            <person name="Kuo A."/>
            <person name="Thoen E."/>
            <person name="Andreopoulos B."/>
            <person name="Lu D."/>
            <person name="Skrede I."/>
            <person name="Drula E."/>
            <person name="Henrissat B."/>
            <person name="Morin E."/>
            <person name="Kohler A."/>
            <person name="Barry K."/>
            <person name="LaButti K."/>
            <person name="Morin E."/>
            <person name="Salamov A."/>
            <person name="Lipzen A."/>
            <person name="Mereny Z."/>
            <person name="Hegedus B."/>
            <person name="Baldrian P."/>
            <person name="Stursova M."/>
            <person name="Weitz H."/>
            <person name="Taylor A."/>
            <person name="Grigoriev I.V."/>
            <person name="Nagy L.G."/>
            <person name="Martin F."/>
            <person name="Kauserud H."/>
        </authorList>
    </citation>
    <scope>NUCLEOTIDE SEQUENCE</scope>
    <source>
        <strain evidence="2">CBHHK188m</strain>
    </source>
</reference>
<feature type="compositionally biased region" description="Pro residues" evidence="1">
    <location>
        <begin position="262"/>
        <end position="279"/>
    </location>
</feature>
<proteinExistence type="predicted"/>
<feature type="compositionally biased region" description="Pro residues" evidence="1">
    <location>
        <begin position="342"/>
        <end position="355"/>
    </location>
</feature>
<feature type="region of interest" description="Disordered" evidence="1">
    <location>
        <begin position="173"/>
        <end position="223"/>
    </location>
</feature>
<protein>
    <submittedName>
        <fullName evidence="2">Uncharacterized protein</fullName>
    </submittedName>
</protein>
<dbReference type="EMBL" id="JARJLG010000221">
    <property type="protein sequence ID" value="KAJ7726262.1"/>
    <property type="molecule type" value="Genomic_DNA"/>
</dbReference>
<evidence type="ECO:0000313" key="3">
    <source>
        <dbReference type="Proteomes" id="UP001215280"/>
    </source>
</evidence>
<gene>
    <name evidence="2" type="ORF">DFH07DRAFT_1001776</name>
</gene>
<evidence type="ECO:0000256" key="1">
    <source>
        <dbReference type="SAM" id="MobiDB-lite"/>
    </source>
</evidence>
<dbReference type="Proteomes" id="UP001215280">
    <property type="component" value="Unassembled WGS sequence"/>
</dbReference>
<organism evidence="2 3">
    <name type="scientific">Mycena maculata</name>
    <dbReference type="NCBI Taxonomy" id="230809"/>
    <lineage>
        <taxon>Eukaryota</taxon>
        <taxon>Fungi</taxon>
        <taxon>Dikarya</taxon>
        <taxon>Basidiomycota</taxon>
        <taxon>Agaricomycotina</taxon>
        <taxon>Agaricomycetes</taxon>
        <taxon>Agaricomycetidae</taxon>
        <taxon>Agaricales</taxon>
        <taxon>Marasmiineae</taxon>
        <taxon>Mycenaceae</taxon>
        <taxon>Mycena</taxon>
    </lineage>
</organism>
<dbReference type="AlphaFoldDB" id="A0AAD7HR45"/>